<reference evidence="1 2" key="1">
    <citation type="journal article" date="2021" name="Hortic Res">
        <title>The domestication of Cucurbita argyrosperma as revealed by the genome of its wild relative.</title>
        <authorList>
            <person name="Barrera-Redondo J."/>
            <person name="Sanchez-de la Vega G."/>
            <person name="Aguirre-Liguori J.A."/>
            <person name="Castellanos-Morales G."/>
            <person name="Gutierrez-Guerrero Y.T."/>
            <person name="Aguirre-Dugua X."/>
            <person name="Aguirre-Planter E."/>
            <person name="Tenaillon M.I."/>
            <person name="Lira-Saade R."/>
            <person name="Eguiarte L.E."/>
        </authorList>
    </citation>
    <scope>NUCLEOTIDE SEQUENCE [LARGE SCALE GENOMIC DNA]</scope>
    <source>
        <strain evidence="1">JBR-2021</strain>
    </source>
</reference>
<proteinExistence type="predicted"/>
<gene>
    <name evidence="1" type="ORF">SDJN03_09329</name>
</gene>
<evidence type="ECO:0000313" key="1">
    <source>
        <dbReference type="EMBL" id="KAG6596149.1"/>
    </source>
</evidence>
<comment type="caution">
    <text evidence="1">The sequence shown here is derived from an EMBL/GenBank/DDBJ whole genome shotgun (WGS) entry which is preliminary data.</text>
</comment>
<dbReference type="EMBL" id="JAGKQH010000006">
    <property type="protein sequence ID" value="KAG6596149.1"/>
    <property type="molecule type" value="Genomic_DNA"/>
</dbReference>
<accession>A0AAV6NE82</accession>
<sequence length="131" mass="14291">MLGCWPITPTDSTSLISGQRPHLGGLCLRSAIADCKRVPCPNHIPPTHSPGIAALRFLRMGQPFWLRGALATVDRDYGILKTRYSTTSLTLMWGPSFGLHNATTLPRDGSKTKAIKPNFGSVLSLRWNSSC</sequence>
<feature type="non-terminal residue" evidence="1">
    <location>
        <position position="1"/>
    </location>
</feature>
<dbReference type="Proteomes" id="UP000685013">
    <property type="component" value="Chromosome 6"/>
</dbReference>
<evidence type="ECO:0000313" key="2">
    <source>
        <dbReference type="Proteomes" id="UP000685013"/>
    </source>
</evidence>
<protein>
    <submittedName>
        <fullName evidence="1">Uncharacterized protein</fullName>
    </submittedName>
</protein>
<dbReference type="AlphaFoldDB" id="A0AAV6NE82"/>
<name>A0AAV6NE82_9ROSI</name>
<keyword evidence="2" id="KW-1185">Reference proteome</keyword>
<organism evidence="1 2">
    <name type="scientific">Cucurbita argyrosperma subsp. sororia</name>
    <dbReference type="NCBI Taxonomy" id="37648"/>
    <lineage>
        <taxon>Eukaryota</taxon>
        <taxon>Viridiplantae</taxon>
        <taxon>Streptophyta</taxon>
        <taxon>Embryophyta</taxon>
        <taxon>Tracheophyta</taxon>
        <taxon>Spermatophyta</taxon>
        <taxon>Magnoliopsida</taxon>
        <taxon>eudicotyledons</taxon>
        <taxon>Gunneridae</taxon>
        <taxon>Pentapetalae</taxon>
        <taxon>rosids</taxon>
        <taxon>fabids</taxon>
        <taxon>Cucurbitales</taxon>
        <taxon>Cucurbitaceae</taxon>
        <taxon>Cucurbiteae</taxon>
        <taxon>Cucurbita</taxon>
    </lineage>
</organism>